<name>A0AB39VDJ0_9FUSO</name>
<evidence type="ECO:0000256" key="2">
    <source>
        <dbReference type="ARBA" id="ARBA00022603"/>
    </source>
</evidence>
<evidence type="ECO:0000259" key="5">
    <source>
        <dbReference type="Pfam" id="PF01555"/>
    </source>
</evidence>
<dbReference type="InterPro" id="IPR029063">
    <property type="entry name" value="SAM-dependent_MTases_sf"/>
</dbReference>
<dbReference type="KEGG" id="lmes:AB8B23_11880"/>
<keyword evidence="4" id="KW-0949">S-adenosyl-L-methionine</keyword>
<dbReference type="REBASE" id="858899">
    <property type="entry name" value="M.Lsp342ORF11880P"/>
</dbReference>
<dbReference type="PROSITE" id="PS00092">
    <property type="entry name" value="N6_MTASE"/>
    <property type="match status" value="1"/>
</dbReference>
<dbReference type="InterPro" id="IPR002941">
    <property type="entry name" value="DNA_methylase_N4/N6"/>
</dbReference>
<gene>
    <name evidence="6" type="ORF">AB8B23_11880</name>
</gene>
<feature type="domain" description="DNA methylase N-4/N-6" evidence="5">
    <location>
        <begin position="20"/>
        <end position="363"/>
    </location>
</feature>
<evidence type="ECO:0000313" key="6">
    <source>
        <dbReference type="EMBL" id="XDU65797.1"/>
    </source>
</evidence>
<sequence length="494" mass="58000">MEGDNLHSLKILEKTHRGKIDVIYIDPPYNTGNKDFIYDDNYVDKNDGYRHSKWLSFMNNRLKFAKKLLKNKGVIFISIDDNEQAQLKVLCDEVFGEQNFIATLSVENNPKGRKNSSFISGTNEYCHIYARNKDRASFVKNIPKDVKDLKLDENGNYVHNSGKRVLVGENKFNEIITNFYSDKHYTIYYNPISKEAIFKKEKNLANEDISLKKEGYERYYSFNDEKFVENTYTLNKIKELFYDKKLEFKNGKIYEKNMNNTVRMKSLLVNKEYMAIVNNEKVKFKIDLKTTSAKQMLANILGHEKFDYPKNLSYIKLLISLIENKSSIILDFFAGSGTTGHAVAQLNKEDGGNRKYILCTNNENNICEEVTYKRLKNIQKELPHNLKYLKTDYIPKRSKDEDDLSIRKKVEKNIKELIELENHIEIDNQKYIIAESEEKMEEDINRIEKNGILFLPPGIFLSRIEQRKLDEKNIKLVNIPEYYFINELREAGEI</sequence>
<dbReference type="PRINTS" id="PR00506">
    <property type="entry name" value="D21N6MTFRASE"/>
</dbReference>
<dbReference type="GO" id="GO:0032259">
    <property type="term" value="P:methylation"/>
    <property type="evidence" value="ECO:0007669"/>
    <property type="project" value="UniProtKB-KW"/>
</dbReference>
<proteinExistence type="inferred from homology"/>
<reference evidence="6" key="1">
    <citation type="submission" date="2024-07" db="EMBL/GenBank/DDBJ databases">
        <authorList>
            <person name="Li X.-J."/>
            <person name="Wang X."/>
        </authorList>
    </citation>
    <scope>NUCLEOTIDE SEQUENCE</scope>
    <source>
        <strain evidence="6">HSP-342</strain>
    </source>
</reference>
<dbReference type="InterPro" id="IPR002052">
    <property type="entry name" value="DNA_methylase_N6_adenine_CS"/>
</dbReference>
<dbReference type="InterPro" id="IPR002295">
    <property type="entry name" value="N4/N6-MTase_EcoPI_Mod-like"/>
</dbReference>
<keyword evidence="3 6" id="KW-0808">Transferase</keyword>
<protein>
    <submittedName>
        <fullName evidence="6">Site-specific DNA-methyltransferase</fullName>
        <ecNumber evidence="6">2.1.1.-</ecNumber>
    </submittedName>
</protein>
<organism evidence="6">
    <name type="scientific">Leptotrichia mesophila</name>
    <dbReference type="NCBI Taxonomy" id="3239303"/>
    <lineage>
        <taxon>Bacteria</taxon>
        <taxon>Fusobacteriati</taxon>
        <taxon>Fusobacteriota</taxon>
        <taxon>Fusobacteriia</taxon>
        <taxon>Fusobacteriales</taxon>
        <taxon>Leptotrichiaceae</taxon>
        <taxon>Leptotrichia</taxon>
    </lineage>
</organism>
<evidence type="ECO:0000256" key="1">
    <source>
        <dbReference type="ARBA" id="ARBA00006594"/>
    </source>
</evidence>
<evidence type="ECO:0000256" key="4">
    <source>
        <dbReference type="ARBA" id="ARBA00022691"/>
    </source>
</evidence>
<dbReference type="RefSeq" id="WP_369713942.1">
    <property type="nucleotide sequence ID" value="NZ_CP165646.1"/>
</dbReference>
<dbReference type="EC" id="2.1.1.-" evidence="6"/>
<dbReference type="Pfam" id="PF01555">
    <property type="entry name" value="N6_N4_Mtase"/>
    <property type="match status" value="1"/>
</dbReference>
<dbReference type="SUPFAM" id="SSF53335">
    <property type="entry name" value="S-adenosyl-L-methionine-dependent methyltransferases"/>
    <property type="match status" value="1"/>
</dbReference>
<dbReference type="AlphaFoldDB" id="A0AB39VDJ0"/>
<accession>A0AB39VDJ0</accession>
<comment type="similarity">
    <text evidence="1">Belongs to the N(4)/N(6)-methyltransferase family.</text>
</comment>
<dbReference type="EMBL" id="CP165646">
    <property type="protein sequence ID" value="XDU65797.1"/>
    <property type="molecule type" value="Genomic_DNA"/>
</dbReference>
<dbReference type="GO" id="GO:0003677">
    <property type="term" value="F:DNA binding"/>
    <property type="evidence" value="ECO:0007669"/>
    <property type="project" value="InterPro"/>
</dbReference>
<keyword evidence="2 6" id="KW-0489">Methyltransferase</keyword>
<dbReference type="GO" id="GO:0008170">
    <property type="term" value="F:N-methyltransferase activity"/>
    <property type="evidence" value="ECO:0007669"/>
    <property type="project" value="InterPro"/>
</dbReference>
<evidence type="ECO:0000256" key="3">
    <source>
        <dbReference type="ARBA" id="ARBA00022679"/>
    </source>
</evidence>
<dbReference type="Gene3D" id="3.40.50.150">
    <property type="entry name" value="Vaccinia Virus protein VP39"/>
    <property type="match status" value="1"/>
</dbReference>